<comment type="caution">
    <text evidence="1">The sequence shown here is derived from an EMBL/GenBank/DDBJ whole genome shotgun (WGS) entry which is preliminary data.</text>
</comment>
<gene>
    <name evidence="1" type="ORF">CCMP2556_LOCUS31429</name>
</gene>
<name>A0ABP0NJQ6_9DINO</name>
<evidence type="ECO:0000313" key="1">
    <source>
        <dbReference type="EMBL" id="CAK9063986.1"/>
    </source>
</evidence>
<accession>A0ABP0NJQ6</accession>
<evidence type="ECO:0000313" key="2">
    <source>
        <dbReference type="Proteomes" id="UP001642484"/>
    </source>
</evidence>
<sequence length="135" mass="15071">EGKDGAKMLLRMMNLEVKNRQSHRREKLLRGVFDAFLCQVKLAQRARQSFTKEEAEVVNQAFKRCSGHHQELASENALFSCLVDLGLTGTSVAEKQEVWRQISVAFGNRVPIVDEEAQHSGDVRLKTCGSALAVS</sequence>
<dbReference type="EMBL" id="CAXAMN010021842">
    <property type="protein sequence ID" value="CAK9063986.1"/>
    <property type="molecule type" value="Genomic_DNA"/>
</dbReference>
<feature type="non-terminal residue" evidence="1">
    <location>
        <position position="1"/>
    </location>
</feature>
<protein>
    <submittedName>
        <fullName evidence="1">Uncharacterized protein</fullName>
    </submittedName>
</protein>
<keyword evidence="2" id="KW-1185">Reference proteome</keyword>
<dbReference type="Proteomes" id="UP001642484">
    <property type="component" value="Unassembled WGS sequence"/>
</dbReference>
<organism evidence="1 2">
    <name type="scientific">Durusdinium trenchii</name>
    <dbReference type="NCBI Taxonomy" id="1381693"/>
    <lineage>
        <taxon>Eukaryota</taxon>
        <taxon>Sar</taxon>
        <taxon>Alveolata</taxon>
        <taxon>Dinophyceae</taxon>
        <taxon>Suessiales</taxon>
        <taxon>Symbiodiniaceae</taxon>
        <taxon>Durusdinium</taxon>
    </lineage>
</organism>
<proteinExistence type="predicted"/>
<reference evidence="1 2" key="1">
    <citation type="submission" date="2024-02" db="EMBL/GenBank/DDBJ databases">
        <authorList>
            <person name="Chen Y."/>
            <person name="Shah S."/>
            <person name="Dougan E. K."/>
            <person name="Thang M."/>
            <person name="Chan C."/>
        </authorList>
    </citation>
    <scope>NUCLEOTIDE SEQUENCE [LARGE SCALE GENOMIC DNA]</scope>
</reference>